<name>A0AAV7PPA0_PLEWA</name>
<dbReference type="InterPro" id="IPR002110">
    <property type="entry name" value="Ankyrin_rpt"/>
</dbReference>
<feature type="domain" description="SH3" evidence="12">
    <location>
        <begin position="294"/>
        <end position="360"/>
    </location>
</feature>
<dbReference type="InterPro" id="IPR001660">
    <property type="entry name" value="SAM"/>
</dbReference>
<feature type="region of interest" description="Disordered" evidence="11">
    <location>
        <begin position="1250"/>
        <end position="1275"/>
    </location>
</feature>
<protein>
    <recommendedName>
        <fullName evidence="8">Caskin-2</fullName>
    </recommendedName>
</protein>
<dbReference type="Gene3D" id="1.10.150.50">
    <property type="entry name" value="Transcription Factor, Ets-1"/>
    <property type="match status" value="2"/>
</dbReference>
<dbReference type="FunFam" id="1.10.150.50:FF:000028">
    <property type="entry name" value="caskin-2 isoform X2"/>
    <property type="match status" value="1"/>
</dbReference>
<dbReference type="InterPro" id="IPR036028">
    <property type="entry name" value="SH3-like_dom_sf"/>
</dbReference>
<feature type="compositionally biased region" description="Basic and acidic residues" evidence="11">
    <location>
        <begin position="509"/>
        <end position="526"/>
    </location>
</feature>
<feature type="region of interest" description="Disordered" evidence="11">
    <location>
        <begin position="690"/>
        <end position="801"/>
    </location>
</feature>
<dbReference type="FunFam" id="2.30.30.40:FF:000062">
    <property type="entry name" value="caskin-2 isoform X1"/>
    <property type="match status" value="1"/>
</dbReference>
<feature type="compositionally biased region" description="Polar residues" evidence="11">
    <location>
        <begin position="703"/>
        <end position="758"/>
    </location>
</feature>
<feature type="compositionally biased region" description="Basic and acidic residues" evidence="11">
    <location>
        <begin position="1157"/>
        <end position="1175"/>
    </location>
</feature>
<feature type="region of interest" description="Disordered" evidence="11">
    <location>
        <begin position="1"/>
        <end position="24"/>
    </location>
</feature>
<dbReference type="SMART" id="SM00454">
    <property type="entry name" value="SAM"/>
    <property type="match status" value="2"/>
</dbReference>
<dbReference type="Pfam" id="PF00536">
    <property type="entry name" value="SAM_1"/>
    <property type="match status" value="2"/>
</dbReference>
<organism evidence="14 15">
    <name type="scientific">Pleurodeles waltl</name>
    <name type="common">Iberian ribbed newt</name>
    <dbReference type="NCBI Taxonomy" id="8319"/>
    <lineage>
        <taxon>Eukaryota</taxon>
        <taxon>Metazoa</taxon>
        <taxon>Chordata</taxon>
        <taxon>Craniata</taxon>
        <taxon>Vertebrata</taxon>
        <taxon>Euteleostomi</taxon>
        <taxon>Amphibia</taxon>
        <taxon>Batrachia</taxon>
        <taxon>Caudata</taxon>
        <taxon>Salamandroidea</taxon>
        <taxon>Salamandridae</taxon>
        <taxon>Pleurodelinae</taxon>
        <taxon>Pleurodeles</taxon>
    </lineage>
</organism>
<dbReference type="PROSITE" id="PS50105">
    <property type="entry name" value="SAM_DOMAIN"/>
    <property type="match status" value="2"/>
</dbReference>
<evidence type="ECO:0000259" key="12">
    <source>
        <dbReference type="PROSITE" id="PS50002"/>
    </source>
</evidence>
<evidence type="ECO:0000259" key="13">
    <source>
        <dbReference type="PROSITE" id="PS50105"/>
    </source>
</evidence>
<evidence type="ECO:0000256" key="4">
    <source>
        <dbReference type="ARBA" id="ARBA00022553"/>
    </source>
</evidence>
<feature type="compositionally biased region" description="Low complexity" evidence="11">
    <location>
        <begin position="436"/>
        <end position="458"/>
    </location>
</feature>
<keyword evidence="2 10" id="KW-0728">SH3 domain</keyword>
<feature type="compositionally biased region" description="Polar residues" evidence="11">
    <location>
        <begin position="1053"/>
        <end position="1062"/>
    </location>
</feature>
<evidence type="ECO:0000256" key="7">
    <source>
        <dbReference type="ARBA" id="ARBA00064417"/>
    </source>
</evidence>
<reference evidence="14" key="1">
    <citation type="journal article" date="2022" name="bioRxiv">
        <title>Sequencing and chromosome-scale assembly of the giantPleurodeles waltlgenome.</title>
        <authorList>
            <person name="Brown T."/>
            <person name="Elewa A."/>
            <person name="Iarovenko S."/>
            <person name="Subramanian E."/>
            <person name="Araus A.J."/>
            <person name="Petzold A."/>
            <person name="Susuki M."/>
            <person name="Suzuki K.-i.T."/>
            <person name="Hayashi T."/>
            <person name="Toyoda A."/>
            <person name="Oliveira C."/>
            <person name="Osipova E."/>
            <person name="Leigh N.D."/>
            <person name="Simon A."/>
            <person name="Yun M.H."/>
        </authorList>
    </citation>
    <scope>NUCLEOTIDE SEQUENCE</scope>
    <source>
        <strain evidence="14">20211129_DDA</strain>
        <tissue evidence="14">Liver</tissue>
    </source>
</reference>
<feature type="domain" description="SAM" evidence="13">
    <location>
        <begin position="597"/>
        <end position="661"/>
    </location>
</feature>
<dbReference type="InterPro" id="IPR032117">
    <property type="entry name" value="Caskin_C"/>
</dbReference>
<evidence type="ECO:0000313" key="15">
    <source>
        <dbReference type="Proteomes" id="UP001066276"/>
    </source>
</evidence>
<dbReference type="EMBL" id="JANPWB010000011">
    <property type="protein sequence ID" value="KAJ1130073.1"/>
    <property type="molecule type" value="Genomic_DNA"/>
</dbReference>
<dbReference type="InterPro" id="IPR035498">
    <property type="entry name" value="Caskin1/2_SAM_2"/>
</dbReference>
<feature type="region of interest" description="Disordered" evidence="11">
    <location>
        <begin position="490"/>
        <end position="526"/>
    </location>
</feature>
<feature type="repeat" description="ANK" evidence="9">
    <location>
        <begin position="61"/>
        <end position="93"/>
    </location>
</feature>
<evidence type="ECO:0000256" key="2">
    <source>
        <dbReference type="ARBA" id="ARBA00022443"/>
    </source>
</evidence>
<comment type="caution">
    <text evidence="14">The sequence shown here is derived from an EMBL/GenBank/DDBJ whole genome shotgun (WGS) entry which is preliminary data.</text>
</comment>
<evidence type="ECO:0000256" key="10">
    <source>
        <dbReference type="PROSITE-ProRule" id="PRU00192"/>
    </source>
</evidence>
<dbReference type="CDD" id="cd09498">
    <property type="entry name" value="SAM_caskin1_2_repeat2"/>
    <property type="match status" value="1"/>
</dbReference>
<dbReference type="PROSITE" id="PS50002">
    <property type="entry name" value="SH3"/>
    <property type="match status" value="1"/>
</dbReference>
<dbReference type="Gene3D" id="2.30.30.40">
    <property type="entry name" value="SH3 Domains"/>
    <property type="match status" value="1"/>
</dbReference>
<keyword evidence="3" id="KW-0963">Cytoplasm</keyword>
<dbReference type="InterPro" id="IPR013761">
    <property type="entry name" value="SAM/pointed_sf"/>
</dbReference>
<dbReference type="InterPro" id="IPR036770">
    <property type="entry name" value="Ankyrin_rpt-contain_sf"/>
</dbReference>
<feature type="region of interest" description="Disordered" evidence="11">
    <location>
        <begin position="887"/>
        <end position="906"/>
    </location>
</feature>
<feature type="region of interest" description="Disordered" evidence="11">
    <location>
        <begin position="423"/>
        <end position="458"/>
    </location>
</feature>
<feature type="compositionally biased region" description="Low complexity" evidence="11">
    <location>
        <begin position="1177"/>
        <end position="1186"/>
    </location>
</feature>
<evidence type="ECO:0000256" key="8">
    <source>
        <dbReference type="ARBA" id="ARBA00073385"/>
    </source>
</evidence>
<proteinExistence type="predicted"/>
<dbReference type="PROSITE" id="PS50297">
    <property type="entry name" value="ANK_REP_REGION"/>
    <property type="match status" value="5"/>
</dbReference>
<dbReference type="Pfam" id="PF16632">
    <property type="entry name" value="Caskin-tail"/>
    <property type="match status" value="1"/>
</dbReference>
<evidence type="ECO:0000313" key="14">
    <source>
        <dbReference type="EMBL" id="KAJ1130073.1"/>
    </source>
</evidence>
<dbReference type="InterPro" id="IPR035497">
    <property type="entry name" value="Caskin1/2_SAM_1"/>
</dbReference>
<dbReference type="InterPro" id="IPR033635">
    <property type="entry name" value="ANKS1/Caskin"/>
</dbReference>
<feature type="domain" description="SAM" evidence="13">
    <location>
        <begin position="528"/>
        <end position="591"/>
    </location>
</feature>
<dbReference type="FunFam" id="1.25.40.20:FF:000053">
    <property type="entry name" value="caskin-2 isoform X1"/>
    <property type="match status" value="1"/>
</dbReference>
<evidence type="ECO:0000256" key="5">
    <source>
        <dbReference type="ARBA" id="ARBA00022737"/>
    </source>
</evidence>
<evidence type="ECO:0000256" key="11">
    <source>
        <dbReference type="SAM" id="MobiDB-lite"/>
    </source>
</evidence>
<feature type="region of interest" description="Disordered" evidence="11">
    <location>
        <begin position="966"/>
        <end position="989"/>
    </location>
</feature>
<dbReference type="InterPro" id="IPR001452">
    <property type="entry name" value="SH3_domain"/>
</dbReference>
<dbReference type="FunFam" id="1.10.150.50:FF:000032">
    <property type="entry name" value="caskin-1 isoform X1"/>
    <property type="match status" value="1"/>
</dbReference>
<feature type="compositionally biased region" description="Acidic residues" evidence="11">
    <location>
        <begin position="970"/>
        <end position="979"/>
    </location>
</feature>
<feature type="repeat" description="ANK" evidence="9">
    <location>
        <begin position="233"/>
        <end position="265"/>
    </location>
</feature>
<sequence>MKKLSTVTKKKKAQRKEKSSEERGRGWGVGVFGHIAHISTPFFTELLGSTKRLNVNHLDSDGFSALHHAALSGSSELVSLLLETQAAVDIKDGNGMRPLHYAAWQGKPEPVRLLLRASANVNMASQDGQIPLHLAAQYGHYEVSETLLQHQSNPCHVNKAKKTPLDLACEFGRLKVVQLLLNSHLCVSLLEGQAKDPRDPNYTTPLHLAAKNGHKEIIRQLLKAGIEINRQTKMGTALHEAALYGKTEVVRLLLENGIDVNIRNTYSQTALDIVNQFTASHASKDIKQLLREASGILQVRALKDFWNIHDPTALNIRAGDIIMVLEQPTDDRWKGHIHDTQRGTDRVGYFPPSIVEVISKRLGSTLSRSATAPAQQRPHLTKAPSYGSGTVPPAPQPAEHPHQLIPVTGVPAYCQLTLSRTNGIPEKTAGDRNSVGSDGSLGSIRSSGSGQSTEGTTGHTTNLLIENAKPLSSAVEDLLIPHHLGPEAWTDASDPVTGNLHSQVLPIKPGEKHESQQQRRPEQVLEGKDEQVIHSWLREFQLEMYTANFINAGYDLQTISRMTPEDLTAVGVTKPGHRKKISTEISRISIAEWLPNYTPADLMEWLHTLGLPQYHKKLVENGYDSISIVTDLTWEDLQEIGINKLGHQKKLMLAVKRLSDIRKSLNQVDGNTLRRRIPGSLDIVTIEAMESEEESAPTTPTPKMSTFQDSELSCELQSAMSNSGHATLGINSSGFGMSRSQESIGNRSRGSGHSQENMLSRGALCSHSQESLGDSSSGSSGGHSNIHLKSKDNPAGRAGLDNYGKVLSQLAFQKENNGLPGSPLKERNLPEGMDYYQRPLAQKMGCPSKPTSVPSQPPMLCTPPHTPIKGQSPSAFLHSQLSLRSQPTVTLPSPEPSPTPNRTLLPSTQQTFSYLHSHCSGNSEPPIPPPKPAFTIPIQVQQLLTEDLKGEGIKLKMRSQSLNRYALSDGEPDEEEEVEVPPTSTLGSYATLTRRPGRSQVARTYAPTEKKVLRSQSFAIRARHKGPPPPPPKRLSSVSSTQTLEKESECVQEKSQASSLDSAATVALPANNTNEEGSGRSVRSIAAMLEVSVGGGTAVRSAEGTPSRLDKGSTLHSPPVAAVVGRPRDNLSENVPRRRTVSEPATPKTEILLPKLDSGKSDSDEELKAKKEEATHSSSSSQNSSSECIPFAEEGILTIKQRPKPSGASSVEAGTQPPPVLGVICTREESMATSKKLEVPEFNLTESDTVKRRPKLKDKEPLEDGVIPAGTSDVGTESRYLDTQTVSTIKSMQPSQIKRAAPSKDGFDDDSVEYRIAEIEKSLLSLENGAVKPMVSVKPDVPEATQLGKSGITCVQRSPIREFSTKPSSIASTQLAFSCQQTIPQNIPQTRLGPSGPGALTWTMPEFSGPSHSAEPFNLNIASNTDANRGVHISMNALDKEPAPGVSPYTLLDPPGTFKAVLSATGRNPAAESLTDSSGAGKSPMSILDDITNMFDDLTDQLNALLD</sequence>
<dbReference type="Pfam" id="PF12796">
    <property type="entry name" value="Ank_2"/>
    <property type="match status" value="2"/>
</dbReference>
<accession>A0AAV7PPA0</accession>
<feature type="compositionally biased region" description="Low complexity" evidence="11">
    <location>
        <begin position="766"/>
        <end position="784"/>
    </location>
</feature>
<evidence type="ECO:0000256" key="6">
    <source>
        <dbReference type="ARBA" id="ARBA00023043"/>
    </source>
</evidence>
<dbReference type="InterPro" id="IPR032232">
    <property type="entry name" value="Caskin1-CID"/>
</dbReference>
<dbReference type="Pfam" id="PF16600">
    <property type="entry name" value="Caskin1-CID"/>
    <property type="match status" value="1"/>
</dbReference>
<dbReference type="SUPFAM" id="SSF50044">
    <property type="entry name" value="SH3-domain"/>
    <property type="match status" value="1"/>
</dbReference>
<dbReference type="GO" id="GO:0005737">
    <property type="term" value="C:cytoplasm"/>
    <property type="evidence" value="ECO:0007669"/>
    <property type="project" value="UniProtKB-SubCell"/>
</dbReference>
<comment type="subunit">
    <text evidence="7">May not bind CASK.</text>
</comment>
<feature type="repeat" description="ANK" evidence="9">
    <location>
        <begin position="127"/>
        <end position="159"/>
    </location>
</feature>
<dbReference type="Pfam" id="PF16907">
    <property type="entry name" value="Caskin-Pro-rich"/>
    <property type="match status" value="1"/>
</dbReference>
<dbReference type="PANTHER" id="PTHR24174:SF18">
    <property type="entry name" value="CASKIN-2"/>
    <property type="match status" value="1"/>
</dbReference>
<keyword evidence="4" id="KW-0597">Phosphoprotein</keyword>
<dbReference type="SMART" id="SM00248">
    <property type="entry name" value="ANK"/>
    <property type="match status" value="6"/>
</dbReference>
<dbReference type="SUPFAM" id="SSF47769">
    <property type="entry name" value="SAM/Pointed domain"/>
    <property type="match status" value="2"/>
</dbReference>
<dbReference type="CDD" id="cd09497">
    <property type="entry name" value="SAM_caskin1_2_repeat1"/>
    <property type="match status" value="1"/>
</dbReference>
<keyword evidence="5" id="KW-0677">Repeat</keyword>
<feature type="repeat" description="ANK" evidence="9">
    <location>
        <begin position="94"/>
        <end position="126"/>
    </location>
</feature>
<dbReference type="SMART" id="SM00326">
    <property type="entry name" value="SH3"/>
    <property type="match status" value="1"/>
</dbReference>
<evidence type="ECO:0000256" key="1">
    <source>
        <dbReference type="ARBA" id="ARBA00004496"/>
    </source>
</evidence>
<dbReference type="Gene3D" id="1.25.40.20">
    <property type="entry name" value="Ankyrin repeat-containing domain"/>
    <property type="match status" value="3"/>
</dbReference>
<feature type="region of interest" description="Disordered" evidence="11">
    <location>
        <begin position="1095"/>
        <end position="1221"/>
    </location>
</feature>
<dbReference type="PANTHER" id="PTHR24174">
    <property type="entry name" value="ANKYRIN REPEAT AND STERILE ALPHA MOTIF DOMAIN-CONTAINING PROTEIN 1"/>
    <property type="match status" value="1"/>
</dbReference>
<dbReference type="FunFam" id="1.25.40.20:FF:000042">
    <property type="entry name" value="caskin-2 isoform X2"/>
    <property type="match status" value="1"/>
</dbReference>
<feature type="region of interest" description="Disordered" evidence="11">
    <location>
        <begin position="1013"/>
        <end position="1082"/>
    </location>
</feature>
<feature type="region of interest" description="Disordered" evidence="11">
    <location>
        <begin position="367"/>
        <end position="403"/>
    </location>
</feature>
<dbReference type="SUPFAM" id="SSF48403">
    <property type="entry name" value="Ankyrin repeat"/>
    <property type="match status" value="1"/>
</dbReference>
<dbReference type="PROSITE" id="PS50088">
    <property type="entry name" value="ANK_REPEAT"/>
    <property type="match status" value="5"/>
</dbReference>
<keyword evidence="15" id="KW-1185">Reference proteome</keyword>
<comment type="subcellular location">
    <subcellularLocation>
        <location evidence="1">Cytoplasm</location>
    </subcellularLocation>
</comment>
<keyword evidence="6 9" id="KW-0040">ANK repeat</keyword>
<evidence type="ECO:0000256" key="3">
    <source>
        <dbReference type="ARBA" id="ARBA00022490"/>
    </source>
</evidence>
<dbReference type="PRINTS" id="PR01415">
    <property type="entry name" value="ANKYRIN"/>
</dbReference>
<dbReference type="Pfam" id="PF00023">
    <property type="entry name" value="Ank"/>
    <property type="match status" value="1"/>
</dbReference>
<evidence type="ECO:0000256" key="9">
    <source>
        <dbReference type="PROSITE-ProRule" id="PRU00023"/>
    </source>
</evidence>
<dbReference type="Proteomes" id="UP001066276">
    <property type="component" value="Chromosome 7"/>
</dbReference>
<feature type="compositionally biased region" description="Basic residues" evidence="11">
    <location>
        <begin position="1"/>
        <end position="15"/>
    </location>
</feature>
<gene>
    <name evidence="14" type="ORF">NDU88_008429</name>
</gene>
<feature type="repeat" description="ANK" evidence="9">
    <location>
        <begin position="201"/>
        <end position="233"/>
    </location>
</feature>